<feature type="compositionally biased region" description="Polar residues" evidence="1">
    <location>
        <begin position="116"/>
        <end position="125"/>
    </location>
</feature>
<evidence type="ECO:0000313" key="3">
    <source>
        <dbReference type="Proteomes" id="UP000076722"/>
    </source>
</evidence>
<accession>A0A164T6T6</accession>
<organism evidence="2 3">
    <name type="scientific">Sistotremastrum niveocremeum HHB9708</name>
    <dbReference type="NCBI Taxonomy" id="1314777"/>
    <lineage>
        <taxon>Eukaryota</taxon>
        <taxon>Fungi</taxon>
        <taxon>Dikarya</taxon>
        <taxon>Basidiomycota</taxon>
        <taxon>Agaricomycotina</taxon>
        <taxon>Agaricomycetes</taxon>
        <taxon>Sistotremastrales</taxon>
        <taxon>Sistotremastraceae</taxon>
        <taxon>Sertulicium</taxon>
        <taxon>Sertulicium niveocremeum</taxon>
    </lineage>
</organism>
<dbReference type="Proteomes" id="UP000076722">
    <property type="component" value="Unassembled WGS sequence"/>
</dbReference>
<keyword evidence="3" id="KW-1185">Reference proteome</keyword>
<evidence type="ECO:0000256" key="1">
    <source>
        <dbReference type="SAM" id="MobiDB-lite"/>
    </source>
</evidence>
<sequence length="207" mass="22666">MNDGSGMEQFGSNIHPLCPDDGFDVVEKTGHLAHPGVSSCQDRENVPSSNRPTASLDSPHMNAEAGHQHTIILAGDSMRDEPTQYNESLDYPAMTSAFTDPTFRSSSDDRLLGTVPQASQPTYSGTIPRDSMDIPSPPDQEFSQLVNCDNQPPDKPPMTGEQLAMQALRDAFEPEVNLPEDEDEFLAFVAQRIRELTGHAVLSRARL</sequence>
<gene>
    <name evidence="2" type="ORF">SISNIDRAFT_486659</name>
</gene>
<name>A0A164T6T6_9AGAM</name>
<feature type="region of interest" description="Disordered" evidence="1">
    <location>
        <begin position="1"/>
        <end position="61"/>
    </location>
</feature>
<evidence type="ECO:0000313" key="2">
    <source>
        <dbReference type="EMBL" id="KZS92126.1"/>
    </source>
</evidence>
<reference evidence="2 3" key="1">
    <citation type="journal article" date="2016" name="Mol. Biol. Evol.">
        <title>Comparative Genomics of Early-Diverging Mushroom-Forming Fungi Provides Insights into the Origins of Lignocellulose Decay Capabilities.</title>
        <authorList>
            <person name="Nagy L.G."/>
            <person name="Riley R."/>
            <person name="Tritt A."/>
            <person name="Adam C."/>
            <person name="Daum C."/>
            <person name="Floudas D."/>
            <person name="Sun H."/>
            <person name="Yadav J.S."/>
            <person name="Pangilinan J."/>
            <person name="Larsson K.H."/>
            <person name="Matsuura K."/>
            <person name="Barry K."/>
            <person name="Labutti K."/>
            <person name="Kuo R."/>
            <person name="Ohm R.A."/>
            <person name="Bhattacharya S.S."/>
            <person name="Shirouzu T."/>
            <person name="Yoshinaga Y."/>
            <person name="Martin F.M."/>
            <person name="Grigoriev I.V."/>
            <person name="Hibbett D.S."/>
        </authorList>
    </citation>
    <scope>NUCLEOTIDE SEQUENCE [LARGE SCALE GENOMIC DNA]</scope>
    <source>
        <strain evidence="2 3">HHB9708</strain>
    </source>
</reference>
<dbReference type="EMBL" id="KV419411">
    <property type="protein sequence ID" value="KZS92126.1"/>
    <property type="molecule type" value="Genomic_DNA"/>
</dbReference>
<protein>
    <submittedName>
        <fullName evidence="2">Uncharacterized protein</fullName>
    </submittedName>
</protein>
<dbReference type="AlphaFoldDB" id="A0A164T6T6"/>
<feature type="compositionally biased region" description="Polar residues" evidence="1">
    <location>
        <begin position="46"/>
        <end position="56"/>
    </location>
</feature>
<proteinExistence type="predicted"/>
<feature type="region of interest" description="Disordered" evidence="1">
    <location>
        <begin position="101"/>
        <end position="130"/>
    </location>
</feature>